<feature type="compositionally biased region" description="Basic and acidic residues" evidence="11">
    <location>
        <begin position="451"/>
        <end position="461"/>
    </location>
</feature>
<dbReference type="FunCoup" id="A8PXU3">
    <property type="interactions" value="479"/>
</dbReference>
<keyword evidence="14" id="KW-1185">Reference proteome</keyword>
<gene>
    <name evidence="13" type="ORF">MGL_1526</name>
</gene>
<comment type="similarity">
    <text evidence="1">Belongs to the protein kinase superfamily. CAMK Ser/Thr protein kinase family. SNF1 subfamily.</text>
</comment>
<dbReference type="InterPro" id="IPR032270">
    <property type="entry name" value="AMPK_C"/>
</dbReference>
<dbReference type="Pfam" id="PF00069">
    <property type="entry name" value="Pkinase"/>
    <property type="match status" value="1"/>
</dbReference>
<dbReference type="InterPro" id="IPR028375">
    <property type="entry name" value="KA1/Ssp2_C"/>
</dbReference>
<dbReference type="EMBL" id="AAYY01000004">
    <property type="protein sequence ID" value="EDP44129.1"/>
    <property type="molecule type" value="Genomic_DNA"/>
</dbReference>
<dbReference type="Gene3D" id="1.10.510.10">
    <property type="entry name" value="Transferase(Phosphotransferase) domain 1"/>
    <property type="match status" value="1"/>
</dbReference>
<proteinExistence type="inferred from homology"/>
<name>A8PXU3_MALGO</name>
<evidence type="ECO:0000256" key="4">
    <source>
        <dbReference type="ARBA" id="ARBA00022679"/>
    </source>
</evidence>
<dbReference type="PROSITE" id="PS00107">
    <property type="entry name" value="PROTEIN_KINASE_ATP"/>
    <property type="match status" value="1"/>
</dbReference>
<dbReference type="EC" id="2.7.11.1" evidence="2"/>
<dbReference type="InterPro" id="IPR008271">
    <property type="entry name" value="Ser/Thr_kinase_AS"/>
</dbReference>
<dbReference type="FunFam" id="3.30.200.20:FF:000236">
    <property type="entry name" value="Non-specific serine/threonine protein kinase"/>
    <property type="match status" value="1"/>
</dbReference>
<reference evidence="13 14" key="1">
    <citation type="journal article" date="2007" name="Proc. Natl. Acad. Sci. U.S.A.">
        <title>Dandruff-associated Malassezia genomes reveal convergent and divergent virulence traits shared with plant and human fungal pathogens.</title>
        <authorList>
            <person name="Xu J."/>
            <person name="Saunders C.W."/>
            <person name="Hu P."/>
            <person name="Grant R.A."/>
            <person name="Boekhout T."/>
            <person name="Kuramae E.E."/>
            <person name="Kronstad J.W."/>
            <person name="Deangelis Y.M."/>
            <person name="Reeder N.L."/>
            <person name="Johnstone K.R."/>
            <person name="Leland M."/>
            <person name="Fieno A.M."/>
            <person name="Begley W.M."/>
            <person name="Sun Y."/>
            <person name="Lacey M.P."/>
            <person name="Chaudhary T."/>
            <person name="Keough T."/>
            <person name="Chu L."/>
            <person name="Sears R."/>
            <person name="Yuan B."/>
            <person name="Dawson T.L.Jr."/>
        </authorList>
    </citation>
    <scope>NUCLEOTIDE SEQUENCE [LARGE SCALE GENOMIC DNA]</scope>
    <source>
        <strain evidence="14">ATCC MYA-4612 / CBS 7966</strain>
    </source>
</reference>
<feature type="domain" description="Protein kinase" evidence="12">
    <location>
        <begin position="5"/>
        <end position="256"/>
    </location>
</feature>
<dbReference type="OMA" id="PMEIMLV"/>
<feature type="binding site" evidence="10">
    <location>
        <position position="34"/>
    </location>
    <ligand>
        <name>ATP</name>
        <dbReference type="ChEBI" id="CHEBI:30616"/>
    </ligand>
</feature>
<dbReference type="InterPro" id="IPR000719">
    <property type="entry name" value="Prot_kinase_dom"/>
</dbReference>
<evidence type="ECO:0000256" key="7">
    <source>
        <dbReference type="ARBA" id="ARBA00022840"/>
    </source>
</evidence>
<feature type="region of interest" description="Disordered" evidence="11">
    <location>
        <begin position="572"/>
        <end position="653"/>
    </location>
</feature>
<keyword evidence="4" id="KW-0808">Transferase</keyword>
<dbReference type="PROSITE" id="PS50011">
    <property type="entry name" value="PROTEIN_KINASE_DOM"/>
    <property type="match status" value="1"/>
</dbReference>
<dbReference type="PANTHER" id="PTHR24346:SF110">
    <property type="entry name" value="NON-SPECIFIC SERINE_THREONINE PROTEIN KINASE"/>
    <property type="match status" value="1"/>
</dbReference>
<dbReference type="GO" id="GO:0035556">
    <property type="term" value="P:intracellular signal transduction"/>
    <property type="evidence" value="ECO:0007669"/>
    <property type="project" value="TreeGrafter"/>
</dbReference>
<dbReference type="GO" id="GO:0005524">
    <property type="term" value="F:ATP binding"/>
    <property type="evidence" value="ECO:0007669"/>
    <property type="project" value="UniProtKB-UniRule"/>
</dbReference>
<dbReference type="PROSITE" id="PS00108">
    <property type="entry name" value="PROTEIN_KINASE_ST"/>
    <property type="match status" value="1"/>
</dbReference>
<feature type="region of interest" description="Disordered" evidence="11">
    <location>
        <begin position="381"/>
        <end position="478"/>
    </location>
</feature>
<evidence type="ECO:0000259" key="12">
    <source>
        <dbReference type="PROSITE" id="PS50011"/>
    </source>
</evidence>
<keyword evidence="7 10" id="KW-0067">ATP-binding</keyword>
<keyword evidence="3" id="KW-0723">Serine/threonine-protein kinase</keyword>
<evidence type="ECO:0000256" key="8">
    <source>
        <dbReference type="ARBA" id="ARBA00047899"/>
    </source>
</evidence>
<feature type="compositionally biased region" description="Low complexity" evidence="11">
    <location>
        <begin position="388"/>
        <end position="416"/>
    </location>
</feature>
<evidence type="ECO:0000256" key="11">
    <source>
        <dbReference type="SAM" id="MobiDB-lite"/>
    </source>
</evidence>
<dbReference type="KEGG" id="mgl:MGL_1526"/>
<comment type="catalytic activity">
    <reaction evidence="9">
        <text>L-seryl-[protein] + ATP = O-phospho-L-seryl-[protein] + ADP + H(+)</text>
        <dbReference type="Rhea" id="RHEA:17989"/>
        <dbReference type="Rhea" id="RHEA-COMP:9863"/>
        <dbReference type="Rhea" id="RHEA-COMP:11604"/>
        <dbReference type="ChEBI" id="CHEBI:15378"/>
        <dbReference type="ChEBI" id="CHEBI:29999"/>
        <dbReference type="ChEBI" id="CHEBI:30616"/>
        <dbReference type="ChEBI" id="CHEBI:83421"/>
        <dbReference type="ChEBI" id="CHEBI:456216"/>
        <dbReference type="EC" id="2.7.11.1"/>
    </reaction>
</comment>
<feature type="compositionally biased region" description="Polar residues" evidence="11">
    <location>
        <begin position="587"/>
        <end position="596"/>
    </location>
</feature>
<dbReference type="VEuPathDB" id="FungiDB:MGL_1526"/>
<dbReference type="CDD" id="cd14079">
    <property type="entry name" value="STKc_AMPK_alpha"/>
    <property type="match status" value="1"/>
</dbReference>
<evidence type="ECO:0000313" key="14">
    <source>
        <dbReference type="Proteomes" id="UP000008837"/>
    </source>
</evidence>
<evidence type="ECO:0000256" key="10">
    <source>
        <dbReference type="PROSITE-ProRule" id="PRU10141"/>
    </source>
</evidence>
<protein>
    <recommendedName>
        <fullName evidence="2">non-specific serine/threonine protein kinase</fullName>
        <ecNumber evidence="2">2.7.11.1</ecNumber>
    </recommendedName>
</protein>
<keyword evidence="5 10" id="KW-0547">Nucleotide-binding</keyword>
<dbReference type="Pfam" id="PF16579">
    <property type="entry name" value="AdenylateSensor"/>
    <property type="match status" value="1"/>
</dbReference>
<organism evidence="13 14">
    <name type="scientific">Malassezia globosa (strain ATCC MYA-4612 / CBS 7966)</name>
    <name type="common">Dandruff-associated fungus</name>
    <dbReference type="NCBI Taxonomy" id="425265"/>
    <lineage>
        <taxon>Eukaryota</taxon>
        <taxon>Fungi</taxon>
        <taxon>Dikarya</taxon>
        <taxon>Basidiomycota</taxon>
        <taxon>Ustilaginomycotina</taxon>
        <taxon>Malasseziomycetes</taxon>
        <taxon>Malasseziales</taxon>
        <taxon>Malasseziaceae</taxon>
        <taxon>Malassezia</taxon>
    </lineage>
</organism>
<dbReference type="GeneID" id="5855650"/>
<evidence type="ECO:0000256" key="2">
    <source>
        <dbReference type="ARBA" id="ARBA00012513"/>
    </source>
</evidence>
<dbReference type="RefSeq" id="XP_001731343.1">
    <property type="nucleotide sequence ID" value="XM_001731291.1"/>
</dbReference>
<dbReference type="FunFam" id="1.10.510.10:FF:000407">
    <property type="entry name" value="Non-specific serine/threonine protein kinase"/>
    <property type="match status" value="1"/>
</dbReference>
<comment type="catalytic activity">
    <reaction evidence="8">
        <text>L-threonyl-[protein] + ATP = O-phospho-L-threonyl-[protein] + ADP + H(+)</text>
        <dbReference type="Rhea" id="RHEA:46608"/>
        <dbReference type="Rhea" id="RHEA-COMP:11060"/>
        <dbReference type="Rhea" id="RHEA-COMP:11605"/>
        <dbReference type="ChEBI" id="CHEBI:15378"/>
        <dbReference type="ChEBI" id="CHEBI:30013"/>
        <dbReference type="ChEBI" id="CHEBI:30616"/>
        <dbReference type="ChEBI" id="CHEBI:61977"/>
        <dbReference type="ChEBI" id="CHEBI:456216"/>
        <dbReference type="EC" id="2.7.11.1"/>
    </reaction>
</comment>
<evidence type="ECO:0000313" key="13">
    <source>
        <dbReference type="EMBL" id="EDP44129.1"/>
    </source>
</evidence>
<dbReference type="Gene3D" id="3.30.310.80">
    <property type="entry name" value="Kinase associated domain 1, KA1"/>
    <property type="match status" value="1"/>
</dbReference>
<comment type="caution">
    <text evidence="13">The sequence shown here is derived from an EMBL/GenBank/DDBJ whole genome shotgun (WGS) entry which is preliminary data.</text>
</comment>
<dbReference type="GO" id="GO:0005737">
    <property type="term" value="C:cytoplasm"/>
    <property type="evidence" value="ECO:0007669"/>
    <property type="project" value="TreeGrafter"/>
</dbReference>
<dbReference type="SUPFAM" id="SSF56112">
    <property type="entry name" value="Protein kinase-like (PK-like)"/>
    <property type="match status" value="1"/>
</dbReference>
<dbReference type="STRING" id="425265.A8PXU3"/>
<dbReference type="GO" id="GO:0004674">
    <property type="term" value="F:protein serine/threonine kinase activity"/>
    <property type="evidence" value="ECO:0007669"/>
    <property type="project" value="UniProtKB-KW"/>
</dbReference>
<dbReference type="InterPro" id="IPR011009">
    <property type="entry name" value="Kinase-like_dom_sf"/>
</dbReference>
<keyword evidence="6" id="KW-0418">Kinase</keyword>
<dbReference type="AlphaFoldDB" id="A8PXU3"/>
<dbReference type="Proteomes" id="UP000008837">
    <property type="component" value="Unassembled WGS sequence"/>
</dbReference>
<evidence type="ECO:0000256" key="3">
    <source>
        <dbReference type="ARBA" id="ARBA00022527"/>
    </source>
</evidence>
<evidence type="ECO:0000256" key="5">
    <source>
        <dbReference type="ARBA" id="ARBA00022741"/>
    </source>
</evidence>
<dbReference type="GO" id="GO:0106310">
    <property type="term" value="F:protein serine kinase activity"/>
    <property type="evidence" value="ECO:0007669"/>
    <property type="project" value="RHEA"/>
</dbReference>
<accession>A8PXU3</accession>
<dbReference type="SUPFAM" id="SSF103243">
    <property type="entry name" value="KA1-like"/>
    <property type="match status" value="1"/>
</dbReference>
<dbReference type="SMART" id="SM00220">
    <property type="entry name" value="S_TKc"/>
    <property type="match status" value="1"/>
</dbReference>
<dbReference type="InParanoid" id="A8PXU3"/>
<dbReference type="OrthoDB" id="193931at2759"/>
<feature type="compositionally biased region" description="Low complexity" evidence="11">
    <location>
        <begin position="597"/>
        <end position="643"/>
    </location>
</feature>
<sequence length="820" mass="90181">MIGLYVLHQTLGTGTFGKVKLATHALTGHRVAVKIINKRKISSMDIGGRIKREIQFLRLLRHPHIIKLYEVIATPSDIIMVLEYAGGELFQYIVDHGRLSESEARRLFQQIISATHYCHKHKVAHRDLKPENLLLDEFFNIKVGDFGLSNFMVDGDFLKTSCGSPNYAAPEVISGRLYSGPEVDVWSCGVILYVMLCGRLPFDDDYVPSLFVKINKGIYTLPSHLSIEAKQLLSSMLVVDPVKRITIPDIMQLPWFNVDLPAYLRPFPATPSVEEKQCALYRAPVMDDTLGTEHIDDPSAVQPKEAGPLPDPSMVSPDLGIIDPLILEELLGKVEGLSRSNVLEMLRAPNTNQIKVAYHLCRDYHRTLDTMSNMLREMELGHEDGHASSSSFSTSPSTSVEGGVGSESLSRSSSLRARQRRSSIRPMLAPGTSPMHYNVLIKRSGATTDLTHADKNDEARPRSRRPSAASSRRGVGVDEDMKARVNELMAAVEDEAIEGSDIEYQMLDDESDDSDDSSDASSHMFDFDEEYVSFDIVDDLCMDEATEREPLQESYMRLTNNLAVLETSLPPSQRSIYHDTSSKAHRSQSSAHQGTGSAAPASAPSASASTSTIAPSSASRSGSASPTPSSTSAKSAASSASSTRRTRSPWHFGIRSRSNPMEIMLVLYRTMESLGMEWCPKTPLPSVSRGLHNMSAEERNQVLDALNEDIFYAQTQCILYGRKVRMDLQLYRVDDQSYLVDFRNVGYLMSQPEAPASAAAASAAFDSSVETTMAPAASLASVPPATPSLPPSSVTLRRDTQSPFLFFDAVFRLIVELAGG</sequence>
<dbReference type="PANTHER" id="PTHR24346">
    <property type="entry name" value="MAP/MICROTUBULE AFFINITY-REGULATING KINASE"/>
    <property type="match status" value="1"/>
</dbReference>
<evidence type="ECO:0000256" key="9">
    <source>
        <dbReference type="ARBA" id="ARBA00048679"/>
    </source>
</evidence>
<evidence type="ECO:0000256" key="6">
    <source>
        <dbReference type="ARBA" id="ARBA00022777"/>
    </source>
</evidence>
<dbReference type="InterPro" id="IPR017441">
    <property type="entry name" value="Protein_kinase_ATP_BS"/>
</dbReference>
<evidence type="ECO:0000256" key="1">
    <source>
        <dbReference type="ARBA" id="ARBA00006234"/>
    </source>
</evidence>